<reference evidence="2 3" key="1">
    <citation type="journal article" date="2015" name="Nature">
        <title>rRNA introns, odd ribosomes, and small enigmatic genomes across a large radiation of phyla.</title>
        <authorList>
            <person name="Brown C.T."/>
            <person name="Hug L.A."/>
            <person name="Thomas B.C."/>
            <person name="Sharon I."/>
            <person name="Castelle C.J."/>
            <person name="Singh A."/>
            <person name="Wilkins M.J."/>
            <person name="Williams K.H."/>
            <person name="Banfield J.F."/>
        </authorList>
    </citation>
    <scope>NUCLEOTIDE SEQUENCE [LARGE SCALE GENOMIC DNA]</scope>
</reference>
<sequence length="76" mass="8591">MTDSVYKKFVQRWEDVMELPPTSLGPLTPLYKTLTRRLKVMPFPSLVIVSLLCVIGVYMLFGSAITLLASLLQRGF</sequence>
<comment type="caution">
    <text evidence="2">The sequence shown here is derived from an EMBL/GenBank/DDBJ whole genome shotgun (WGS) entry which is preliminary data.</text>
</comment>
<dbReference type="AlphaFoldDB" id="A0A0G1TG83"/>
<gene>
    <name evidence="2" type="ORF">UY08_C0010G0007</name>
</gene>
<feature type="transmembrane region" description="Helical" evidence="1">
    <location>
        <begin position="46"/>
        <end position="72"/>
    </location>
</feature>
<protein>
    <submittedName>
        <fullName evidence="2">Uncharacterized protein</fullName>
    </submittedName>
</protein>
<evidence type="ECO:0000256" key="1">
    <source>
        <dbReference type="SAM" id="Phobius"/>
    </source>
</evidence>
<evidence type="ECO:0000313" key="2">
    <source>
        <dbReference type="EMBL" id="KKU80761.1"/>
    </source>
</evidence>
<keyword evidence="1" id="KW-0812">Transmembrane</keyword>
<name>A0A0G1TG83_9BACT</name>
<organism evidence="2 3">
    <name type="scientific">Candidatus Gottesmanbacteria bacterium GW2011_GWA1_47_8</name>
    <dbReference type="NCBI Taxonomy" id="1618438"/>
    <lineage>
        <taxon>Bacteria</taxon>
        <taxon>Candidatus Gottesmaniibacteriota</taxon>
    </lineage>
</organism>
<dbReference type="EMBL" id="LCOQ01000010">
    <property type="protein sequence ID" value="KKU80761.1"/>
    <property type="molecule type" value="Genomic_DNA"/>
</dbReference>
<proteinExistence type="predicted"/>
<keyword evidence="1" id="KW-0472">Membrane</keyword>
<keyword evidence="1" id="KW-1133">Transmembrane helix</keyword>
<dbReference type="Proteomes" id="UP000034212">
    <property type="component" value="Unassembled WGS sequence"/>
</dbReference>
<accession>A0A0G1TG83</accession>
<evidence type="ECO:0000313" key="3">
    <source>
        <dbReference type="Proteomes" id="UP000034212"/>
    </source>
</evidence>